<dbReference type="RefSeq" id="WP_261235050.1">
    <property type="nucleotide sequence ID" value="NZ_JAMXFA010000008.1"/>
</dbReference>
<dbReference type="EMBL" id="JAMXFA010000008">
    <property type="protein sequence ID" value="MCT7977589.1"/>
    <property type="molecule type" value="Genomic_DNA"/>
</dbReference>
<dbReference type="Proteomes" id="UP001525961">
    <property type="component" value="Unassembled WGS sequence"/>
</dbReference>
<evidence type="ECO:0000256" key="1">
    <source>
        <dbReference type="SAM" id="MobiDB-lite"/>
    </source>
</evidence>
<gene>
    <name evidence="2" type="ORF">NG792_07725</name>
</gene>
<sequence length="106" mass="12318">MINPRSEENNPRPHLLFPKHPINTQDPSKLAEERTQFDAKCQAIFEKLKPALIQDYYNWFMVIEPESEDYFIDADEIEAERKAREKHPEAACLILCINETGVCGRA</sequence>
<accession>A0ABT2N4G5</accession>
<comment type="caution">
    <text evidence="2">The sequence shown here is derived from an EMBL/GenBank/DDBJ whole genome shotgun (WGS) entry which is preliminary data.</text>
</comment>
<feature type="region of interest" description="Disordered" evidence="1">
    <location>
        <begin position="1"/>
        <end position="28"/>
    </location>
</feature>
<evidence type="ECO:0000313" key="3">
    <source>
        <dbReference type="Proteomes" id="UP001525961"/>
    </source>
</evidence>
<protein>
    <submittedName>
        <fullName evidence="2">Uncharacterized protein</fullName>
    </submittedName>
</protein>
<reference evidence="2 3" key="1">
    <citation type="journal article" date="2022" name="Front. Microbiol.">
        <title>High genomic differentiation and limited gene flow indicate recent cryptic speciation within the genus Laspinema (cyanobacteria).</title>
        <authorList>
            <person name="Stanojkovic A."/>
            <person name="Skoupy S."/>
            <person name="Skaloud P."/>
            <person name="Dvorak P."/>
        </authorList>
    </citation>
    <scope>NUCLEOTIDE SEQUENCE [LARGE SCALE GENOMIC DNA]</scope>
    <source>
        <strain evidence="2 3">D3b</strain>
    </source>
</reference>
<organism evidence="2 3">
    <name type="scientific">Laspinema olomoucense D3b</name>
    <dbReference type="NCBI Taxonomy" id="2953688"/>
    <lineage>
        <taxon>Bacteria</taxon>
        <taxon>Bacillati</taxon>
        <taxon>Cyanobacteriota</taxon>
        <taxon>Cyanophyceae</taxon>
        <taxon>Oscillatoriophycideae</taxon>
        <taxon>Oscillatoriales</taxon>
        <taxon>Laspinemataceae</taxon>
        <taxon>Laspinema</taxon>
        <taxon>Laspinema olomoucense</taxon>
    </lineage>
</organism>
<proteinExistence type="predicted"/>
<evidence type="ECO:0000313" key="2">
    <source>
        <dbReference type="EMBL" id="MCT7977589.1"/>
    </source>
</evidence>
<feature type="compositionally biased region" description="Basic and acidic residues" evidence="1">
    <location>
        <begin position="1"/>
        <end position="11"/>
    </location>
</feature>
<name>A0ABT2N4G5_9CYAN</name>
<keyword evidence="3" id="KW-1185">Reference proteome</keyword>